<name>A0A8S4QP85_9NEOP</name>
<proteinExistence type="predicted"/>
<feature type="region of interest" description="Disordered" evidence="1">
    <location>
        <begin position="1"/>
        <end position="55"/>
    </location>
</feature>
<evidence type="ECO:0000256" key="1">
    <source>
        <dbReference type="SAM" id="MobiDB-lite"/>
    </source>
</evidence>
<reference evidence="2" key="1">
    <citation type="submission" date="2022-03" db="EMBL/GenBank/DDBJ databases">
        <authorList>
            <person name="Lindestad O."/>
        </authorList>
    </citation>
    <scope>NUCLEOTIDE SEQUENCE</scope>
</reference>
<dbReference type="AlphaFoldDB" id="A0A8S4QP85"/>
<sequence length="55" mass="5901">KQHSSGRSGMTDGALSARSTSGPEEGRPRWGDRGVATGRLWEPTAPTARLPQVHF</sequence>
<dbReference type="OrthoDB" id="10042846at2759"/>
<gene>
    <name evidence="2" type="primary">jg4285</name>
    <name evidence="2" type="ORF">PAEG_LOCUS3239</name>
</gene>
<evidence type="ECO:0000313" key="2">
    <source>
        <dbReference type="EMBL" id="CAH2211422.1"/>
    </source>
</evidence>
<dbReference type="Proteomes" id="UP000838756">
    <property type="component" value="Unassembled WGS sequence"/>
</dbReference>
<evidence type="ECO:0000313" key="3">
    <source>
        <dbReference type="Proteomes" id="UP000838756"/>
    </source>
</evidence>
<accession>A0A8S4QP85</accession>
<protein>
    <submittedName>
        <fullName evidence="2">Jg4285 protein</fullName>
    </submittedName>
</protein>
<dbReference type="EMBL" id="CAKXAJ010010200">
    <property type="protein sequence ID" value="CAH2211422.1"/>
    <property type="molecule type" value="Genomic_DNA"/>
</dbReference>
<organism evidence="2 3">
    <name type="scientific">Pararge aegeria aegeria</name>
    <dbReference type="NCBI Taxonomy" id="348720"/>
    <lineage>
        <taxon>Eukaryota</taxon>
        <taxon>Metazoa</taxon>
        <taxon>Ecdysozoa</taxon>
        <taxon>Arthropoda</taxon>
        <taxon>Hexapoda</taxon>
        <taxon>Insecta</taxon>
        <taxon>Pterygota</taxon>
        <taxon>Neoptera</taxon>
        <taxon>Endopterygota</taxon>
        <taxon>Lepidoptera</taxon>
        <taxon>Glossata</taxon>
        <taxon>Ditrysia</taxon>
        <taxon>Papilionoidea</taxon>
        <taxon>Nymphalidae</taxon>
        <taxon>Satyrinae</taxon>
        <taxon>Satyrini</taxon>
        <taxon>Parargina</taxon>
        <taxon>Pararge</taxon>
    </lineage>
</organism>
<feature type="non-terminal residue" evidence="2">
    <location>
        <position position="1"/>
    </location>
</feature>
<comment type="caution">
    <text evidence="2">The sequence shown here is derived from an EMBL/GenBank/DDBJ whole genome shotgun (WGS) entry which is preliminary data.</text>
</comment>
<keyword evidence="3" id="KW-1185">Reference proteome</keyword>